<dbReference type="EMBL" id="JAUUUS010000276">
    <property type="protein sequence ID" value="MDP1448295.1"/>
    <property type="molecule type" value="Genomic_DNA"/>
</dbReference>
<dbReference type="AlphaFoldDB" id="A0AAW8AWJ1"/>
<gene>
    <name evidence="1" type="ORF">Q8G51_11010</name>
</gene>
<accession>A0AAW8AWJ1</accession>
<name>A0AAW8AWJ1_ACILW</name>
<evidence type="ECO:0000313" key="2">
    <source>
        <dbReference type="Proteomes" id="UP001242129"/>
    </source>
</evidence>
<reference evidence="1" key="1">
    <citation type="submission" date="2023-07" db="EMBL/GenBank/DDBJ databases">
        <title>Dynamics of blaOXA-23 gene transmission in Acinetobacter spp. from contaminated veterinary surfaces.</title>
        <authorList>
            <person name="Moreira Da Silva J."/>
            <person name="Menezes J."/>
            <person name="Fernandes L."/>
            <person name="Marques C."/>
            <person name="Amaral A."/>
            <person name="Timofte D."/>
            <person name="Pomba C."/>
        </authorList>
    </citation>
    <scope>NUCLEOTIDE SEQUENCE</scope>
    <source>
        <strain evidence="1">CMVB11Z4A1</strain>
    </source>
</reference>
<organism evidence="1 2">
    <name type="scientific">Acinetobacter lwoffii</name>
    <dbReference type="NCBI Taxonomy" id="28090"/>
    <lineage>
        <taxon>Bacteria</taxon>
        <taxon>Pseudomonadati</taxon>
        <taxon>Pseudomonadota</taxon>
        <taxon>Gammaproteobacteria</taxon>
        <taxon>Moraxellales</taxon>
        <taxon>Moraxellaceae</taxon>
        <taxon>Acinetobacter</taxon>
    </lineage>
</organism>
<evidence type="ECO:0000313" key="1">
    <source>
        <dbReference type="EMBL" id="MDP1448295.1"/>
    </source>
</evidence>
<feature type="non-terminal residue" evidence="1">
    <location>
        <position position="1"/>
    </location>
</feature>
<dbReference type="Proteomes" id="UP001242129">
    <property type="component" value="Unassembled WGS sequence"/>
</dbReference>
<feature type="non-terminal residue" evidence="1">
    <location>
        <position position="70"/>
    </location>
</feature>
<comment type="caution">
    <text evidence="1">The sequence shown here is derived from an EMBL/GenBank/DDBJ whole genome shotgun (WGS) entry which is preliminary data.</text>
</comment>
<sequence length="70" mass="8189">INFRIYDKSESKTKNDYFMDMLSEVLSWGAKIQFISGDSWYSSTGNLKTIRKHGIRFMFGIDCNRKVSPE</sequence>
<proteinExistence type="predicted"/>
<protein>
    <submittedName>
        <fullName evidence="1">IS701 family transposase</fullName>
    </submittedName>
</protein>